<keyword evidence="3" id="KW-1185">Reference proteome</keyword>
<comment type="caution">
    <text evidence="2">The sequence shown here is derived from an EMBL/GenBank/DDBJ whole genome shotgun (WGS) entry which is preliminary data.</text>
</comment>
<evidence type="ECO:0000256" key="1">
    <source>
        <dbReference type="SAM" id="SignalP"/>
    </source>
</evidence>
<dbReference type="RefSeq" id="WP_190469914.1">
    <property type="nucleotide sequence ID" value="NZ_JACJPW010000073.1"/>
</dbReference>
<name>A0A926ZI75_9CYAN</name>
<organism evidence="2 3">
    <name type="scientific">Aerosakkonema funiforme FACHB-1375</name>
    <dbReference type="NCBI Taxonomy" id="2949571"/>
    <lineage>
        <taxon>Bacteria</taxon>
        <taxon>Bacillati</taxon>
        <taxon>Cyanobacteriota</taxon>
        <taxon>Cyanophyceae</taxon>
        <taxon>Oscillatoriophycideae</taxon>
        <taxon>Aerosakkonematales</taxon>
        <taxon>Aerosakkonemataceae</taxon>
        <taxon>Aerosakkonema</taxon>
    </lineage>
</organism>
<reference evidence="2" key="1">
    <citation type="journal article" date="2015" name="ISME J.">
        <title>Draft Genome Sequence of Streptomyces incarnatus NRRL8089, which Produces the Nucleoside Antibiotic Sinefungin.</title>
        <authorList>
            <person name="Oshima K."/>
            <person name="Hattori M."/>
            <person name="Shimizu H."/>
            <person name="Fukuda K."/>
            <person name="Nemoto M."/>
            <person name="Inagaki K."/>
            <person name="Tamura T."/>
        </authorList>
    </citation>
    <scope>NUCLEOTIDE SEQUENCE</scope>
    <source>
        <strain evidence="2">FACHB-1375</strain>
    </source>
</reference>
<evidence type="ECO:0000313" key="2">
    <source>
        <dbReference type="EMBL" id="MBD2184133.1"/>
    </source>
</evidence>
<dbReference type="AlphaFoldDB" id="A0A926ZI75"/>
<dbReference type="Proteomes" id="UP000641646">
    <property type="component" value="Unassembled WGS sequence"/>
</dbReference>
<keyword evidence="1" id="KW-0732">Signal</keyword>
<gene>
    <name evidence="2" type="ORF">H6G03_24190</name>
</gene>
<evidence type="ECO:0000313" key="3">
    <source>
        <dbReference type="Proteomes" id="UP000641646"/>
    </source>
</evidence>
<feature type="chain" id="PRO_5037183292" evidence="1">
    <location>
        <begin position="21"/>
        <end position="240"/>
    </location>
</feature>
<protein>
    <submittedName>
        <fullName evidence="2">Uncharacterized protein</fullName>
    </submittedName>
</protein>
<dbReference type="EMBL" id="JACJPW010000073">
    <property type="protein sequence ID" value="MBD2184133.1"/>
    <property type="molecule type" value="Genomic_DNA"/>
</dbReference>
<proteinExistence type="predicted"/>
<accession>A0A926ZI75</accession>
<feature type="signal peptide" evidence="1">
    <location>
        <begin position="1"/>
        <end position="20"/>
    </location>
</feature>
<sequence length="240" mass="26752">MLINFYRFLILLFGGSLLLAASQSLPEVVNHPKPQLDMNINPFLEAGCSIDEYDALDCAPQAPVLAFGCNRLSKPDDLLGGLTPPLPLLFCKLTPSRSLPAPADYFYRTGGLLPNYIRYIVFRNGKFKLVKNLSEFKKLFAPIESTEEALSYALAVKNLQAYYGQQANPSYEYFVDKIEDTNVVKTPQGYLINLYEKRVFGCGPHPISVVNVLVTSAGNIREVSRKEVYKNPAEDSLCVD</sequence>
<reference evidence="2" key="2">
    <citation type="submission" date="2020-08" db="EMBL/GenBank/DDBJ databases">
        <authorList>
            <person name="Chen M."/>
            <person name="Teng W."/>
            <person name="Zhao L."/>
            <person name="Hu C."/>
            <person name="Zhou Y."/>
            <person name="Han B."/>
            <person name="Song L."/>
            <person name="Shu W."/>
        </authorList>
    </citation>
    <scope>NUCLEOTIDE SEQUENCE</scope>
    <source>
        <strain evidence="2">FACHB-1375</strain>
    </source>
</reference>